<organism evidence="5 6">
    <name type="scientific">Symbiodinium natans</name>
    <dbReference type="NCBI Taxonomy" id="878477"/>
    <lineage>
        <taxon>Eukaryota</taxon>
        <taxon>Sar</taxon>
        <taxon>Alveolata</taxon>
        <taxon>Dinophyceae</taxon>
        <taxon>Suessiales</taxon>
        <taxon>Symbiodiniaceae</taxon>
        <taxon>Symbiodinium</taxon>
    </lineage>
</organism>
<dbReference type="PANTHER" id="PTHR12461">
    <property type="entry name" value="HYPOXIA-INDUCIBLE FACTOR 1 ALPHA INHIBITOR-RELATED"/>
    <property type="match status" value="1"/>
</dbReference>
<dbReference type="InterPro" id="IPR041667">
    <property type="entry name" value="Cupin_8"/>
</dbReference>
<dbReference type="EMBL" id="CAJNDS010002716">
    <property type="protein sequence ID" value="CAE7571766.1"/>
    <property type="molecule type" value="Genomic_DNA"/>
</dbReference>
<proteinExistence type="predicted"/>
<dbReference type="Pfam" id="PF13621">
    <property type="entry name" value="Cupin_8"/>
    <property type="match status" value="1"/>
</dbReference>
<evidence type="ECO:0000256" key="1">
    <source>
        <dbReference type="SAM" id="MobiDB-lite"/>
    </source>
</evidence>
<dbReference type="Proteomes" id="UP000604046">
    <property type="component" value="Unassembled WGS sequence"/>
</dbReference>
<evidence type="ECO:0000259" key="4">
    <source>
        <dbReference type="PROSITE" id="PS51184"/>
    </source>
</evidence>
<evidence type="ECO:0000256" key="2">
    <source>
        <dbReference type="SAM" id="Phobius"/>
    </source>
</evidence>
<name>A0A812UDI5_9DINO</name>
<dbReference type="SMART" id="SM00558">
    <property type="entry name" value="JmjC"/>
    <property type="match status" value="1"/>
</dbReference>
<keyword evidence="3" id="KW-0732">Signal</keyword>
<evidence type="ECO:0000313" key="5">
    <source>
        <dbReference type="EMBL" id="CAE7571766.1"/>
    </source>
</evidence>
<keyword evidence="2" id="KW-0812">Transmembrane</keyword>
<dbReference type="SUPFAM" id="SSF51197">
    <property type="entry name" value="Clavaminate synthase-like"/>
    <property type="match status" value="1"/>
</dbReference>
<dbReference type="OrthoDB" id="47172at2759"/>
<feature type="domain" description="JmjC" evidence="4">
    <location>
        <begin position="580"/>
        <end position="736"/>
    </location>
</feature>
<keyword evidence="6" id="KW-1185">Reference proteome</keyword>
<accession>A0A812UDI5</accession>
<feature type="chain" id="PRO_5032269168" evidence="3">
    <location>
        <begin position="27"/>
        <end position="818"/>
    </location>
</feature>
<keyword evidence="2" id="KW-0472">Membrane</keyword>
<dbReference type="InterPro" id="IPR003347">
    <property type="entry name" value="JmjC_dom"/>
</dbReference>
<dbReference type="Gene3D" id="2.60.120.10">
    <property type="entry name" value="Jelly Rolls"/>
    <property type="match status" value="1"/>
</dbReference>
<feature type="transmembrane region" description="Helical" evidence="2">
    <location>
        <begin position="393"/>
        <end position="414"/>
    </location>
</feature>
<feature type="compositionally biased region" description="Basic and acidic residues" evidence="1">
    <location>
        <begin position="134"/>
        <end position="153"/>
    </location>
</feature>
<dbReference type="InterPro" id="IPR014710">
    <property type="entry name" value="RmlC-like_jellyroll"/>
</dbReference>
<dbReference type="AlphaFoldDB" id="A0A812UDI5"/>
<protein>
    <submittedName>
        <fullName evidence="5">Hif1an protein</fullName>
    </submittedName>
</protein>
<evidence type="ECO:0000256" key="3">
    <source>
        <dbReference type="SAM" id="SignalP"/>
    </source>
</evidence>
<evidence type="ECO:0000313" key="6">
    <source>
        <dbReference type="Proteomes" id="UP000604046"/>
    </source>
</evidence>
<gene>
    <name evidence="5" type="primary">Hif1an</name>
    <name evidence="5" type="ORF">SNAT2548_LOCUS32579</name>
</gene>
<feature type="signal peptide" evidence="3">
    <location>
        <begin position="1"/>
        <end position="26"/>
    </location>
</feature>
<dbReference type="PROSITE" id="PS51184">
    <property type="entry name" value="JMJC"/>
    <property type="match status" value="1"/>
</dbReference>
<reference evidence="5" key="1">
    <citation type="submission" date="2021-02" db="EMBL/GenBank/DDBJ databases">
        <authorList>
            <person name="Dougan E. K."/>
            <person name="Rhodes N."/>
            <person name="Thang M."/>
            <person name="Chan C."/>
        </authorList>
    </citation>
    <scope>NUCLEOTIDE SEQUENCE</scope>
</reference>
<sequence>MGADWHMRWLRWLLLLAHLCLRGVLTYPCEAEIASACPDSPKSDLVACLKDSSQHETPTEISSECTDFMALNSACADEIEQLCDEEFFAEETTPCLMRYRASDEDISEKCQSVMRWAFPEDEDAAEAVTDELGMSEKDRQEKEEWREKRKKERDAAIERMKMKEVDAKKEAERRELEKFKEENPQAFEEMKTQQEEEKRQQAEQKKRERLMKAAWERKKRMEAGEDDAESGPAPPTRGPSKKPKASGSWYSTIAAVIILAVLGGIGYVAITGGDGTEIDSEASAPMRRARSATSRRFVLAKFLKWTLDYPLQKDSLLLELWMLRQRTLSLSDLYRAIGQCPKRRHQERMELKATAYGNKPGSALFCQAGQAPISPNQANCEAKSMWKHNSKRAALGVSGQVSAVFALGSCVVFFSHANSDIISQLLSGGYSAGTVAPDLARAAQPAQAVPALPSSTWPSHYTPIRRVKFTNVDEVLDLMKPQSAAGLPLIIEGSGIIEVEKWDDVSYVQKIWNDRQVLVKKSPNSKFRYFDLKKNTGKFEFRQPVRDLQETFTTFLERAGKILNEGSDERMYLQETLSGHSEMAQEFASWKWELPIRISHACGWGLPDSNELFVGMQGAETPLHFDERENLFFQVRGLKEIVVFPFVDYGKLYPFPTTHPCDRQSMVGSPREADLKAFPKFKDASGHYATLQAGDLLYLPYGWWHWLRNLDNMAISVSFWSTTPAVDLSNGVPSEFSDHMLTRVRRNLESLVAQKFGPESLDENMLKLQRIVRDKQDDPVLKYVRELLAAVKIPLQKQDDFLLDIIEGRFGVDWNCYV</sequence>
<comment type="caution">
    <text evidence="5">The sequence shown here is derived from an EMBL/GenBank/DDBJ whole genome shotgun (WGS) entry which is preliminary data.</text>
</comment>
<feature type="transmembrane region" description="Helical" evidence="2">
    <location>
        <begin position="249"/>
        <end position="270"/>
    </location>
</feature>
<feature type="region of interest" description="Disordered" evidence="1">
    <location>
        <begin position="174"/>
        <end position="246"/>
    </location>
</feature>
<feature type="region of interest" description="Disordered" evidence="1">
    <location>
        <begin position="132"/>
        <end position="153"/>
    </location>
</feature>
<keyword evidence="2" id="KW-1133">Transmembrane helix</keyword>
<dbReference type="PANTHER" id="PTHR12461:SF105">
    <property type="entry name" value="HYPOXIA-INDUCIBLE FACTOR 1-ALPHA INHIBITOR"/>
    <property type="match status" value="1"/>
</dbReference>
<feature type="compositionally biased region" description="Basic and acidic residues" evidence="1">
    <location>
        <begin position="174"/>
        <end position="223"/>
    </location>
</feature>